<evidence type="ECO:0000313" key="1">
    <source>
        <dbReference type="EMBL" id="GMT05675.1"/>
    </source>
</evidence>
<feature type="non-terminal residue" evidence="1">
    <location>
        <position position="1"/>
    </location>
</feature>
<dbReference type="Proteomes" id="UP001432027">
    <property type="component" value="Unassembled WGS sequence"/>
</dbReference>
<dbReference type="EMBL" id="BTSX01000006">
    <property type="protein sequence ID" value="GMT05675.1"/>
    <property type="molecule type" value="Genomic_DNA"/>
</dbReference>
<reference evidence="1" key="1">
    <citation type="submission" date="2023-10" db="EMBL/GenBank/DDBJ databases">
        <title>Genome assembly of Pristionchus species.</title>
        <authorList>
            <person name="Yoshida K."/>
            <person name="Sommer R.J."/>
        </authorList>
    </citation>
    <scope>NUCLEOTIDE SEQUENCE</scope>
    <source>
        <strain evidence="1">RS0144</strain>
    </source>
</reference>
<organism evidence="1 2">
    <name type="scientific">Pristionchus entomophagus</name>
    <dbReference type="NCBI Taxonomy" id="358040"/>
    <lineage>
        <taxon>Eukaryota</taxon>
        <taxon>Metazoa</taxon>
        <taxon>Ecdysozoa</taxon>
        <taxon>Nematoda</taxon>
        <taxon>Chromadorea</taxon>
        <taxon>Rhabditida</taxon>
        <taxon>Rhabditina</taxon>
        <taxon>Diplogasteromorpha</taxon>
        <taxon>Diplogasteroidea</taxon>
        <taxon>Neodiplogasteridae</taxon>
        <taxon>Pristionchus</taxon>
    </lineage>
</organism>
<proteinExistence type="predicted"/>
<evidence type="ECO:0000313" key="2">
    <source>
        <dbReference type="Proteomes" id="UP001432027"/>
    </source>
</evidence>
<name>A0AAV5UFC4_9BILA</name>
<comment type="caution">
    <text evidence="1">The sequence shown here is derived from an EMBL/GenBank/DDBJ whole genome shotgun (WGS) entry which is preliminary data.</text>
</comment>
<protein>
    <submittedName>
        <fullName evidence="1">Uncharacterized protein</fullName>
    </submittedName>
</protein>
<gene>
    <name evidence="1" type="ORF">PENTCL1PPCAC_27849</name>
</gene>
<accession>A0AAV5UFC4</accession>
<sequence length="170" mass="19570">LHRSYCRRRIVIGSRETPLVYGIDLQIRFTTRTRALLEVTEHPDTHILKLFGHPMDDVTLMVTHLDSSNTSGNFSSDEKPLNPRNETTFLANALYVRPLDPRHWKFPIRWYEVFSRSCAFCDFDHPTGQFSFKVCERRGNSTPDDAADCEELVHDINHWPNATAPSPPSS</sequence>
<dbReference type="AlphaFoldDB" id="A0AAV5UFC4"/>
<feature type="non-terminal residue" evidence="1">
    <location>
        <position position="170"/>
    </location>
</feature>
<keyword evidence="2" id="KW-1185">Reference proteome</keyword>